<dbReference type="EMBL" id="KV448227">
    <property type="protein sequence ID" value="OAX40015.1"/>
    <property type="molecule type" value="Genomic_DNA"/>
</dbReference>
<organism evidence="1 2">
    <name type="scientific">Rhizopogon vinicolor AM-OR11-026</name>
    <dbReference type="NCBI Taxonomy" id="1314800"/>
    <lineage>
        <taxon>Eukaryota</taxon>
        <taxon>Fungi</taxon>
        <taxon>Dikarya</taxon>
        <taxon>Basidiomycota</taxon>
        <taxon>Agaricomycotina</taxon>
        <taxon>Agaricomycetes</taxon>
        <taxon>Agaricomycetidae</taxon>
        <taxon>Boletales</taxon>
        <taxon>Suillineae</taxon>
        <taxon>Rhizopogonaceae</taxon>
        <taxon>Rhizopogon</taxon>
    </lineage>
</organism>
<accession>A0A1B7N580</accession>
<sequence>MYDPYAGLKRGSTYFTAIPMTLLDQPPYDKVTRYATDIQTSNKDNIANTPQLSTDTRIIIGYLAIIYHSRPQIAGWAKNDYSYIGLLAAKLNAGSLTLNSLKWQGPGHATTKVQRYTAQAVVAQIMAEREASMQTRTRHDQDADDVQGELDSNHMSVLGILELHDEANPLLSICI</sequence>
<name>A0A1B7N580_9AGAM</name>
<dbReference type="Proteomes" id="UP000092154">
    <property type="component" value="Unassembled WGS sequence"/>
</dbReference>
<keyword evidence="2" id="KW-1185">Reference proteome</keyword>
<evidence type="ECO:0000313" key="1">
    <source>
        <dbReference type="EMBL" id="OAX40015.1"/>
    </source>
</evidence>
<evidence type="ECO:0000313" key="2">
    <source>
        <dbReference type="Proteomes" id="UP000092154"/>
    </source>
</evidence>
<dbReference type="InParanoid" id="A0A1B7N580"/>
<dbReference type="AlphaFoldDB" id="A0A1B7N580"/>
<protein>
    <submittedName>
        <fullName evidence="1">Uncharacterized protein</fullName>
    </submittedName>
</protein>
<dbReference type="OrthoDB" id="2690000at2759"/>
<gene>
    <name evidence="1" type="ORF">K503DRAFT_768987</name>
</gene>
<proteinExistence type="predicted"/>
<reference evidence="1 2" key="1">
    <citation type="submission" date="2016-06" db="EMBL/GenBank/DDBJ databases">
        <title>Comparative genomics of the ectomycorrhizal sister species Rhizopogon vinicolor and Rhizopogon vesiculosus (Basidiomycota: Boletales) reveals a divergence of the mating type B locus.</title>
        <authorList>
            <consortium name="DOE Joint Genome Institute"/>
            <person name="Mujic A.B."/>
            <person name="Kuo A."/>
            <person name="Tritt A."/>
            <person name="Lipzen A."/>
            <person name="Chen C."/>
            <person name="Johnson J."/>
            <person name="Sharma A."/>
            <person name="Barry K."/>
            <person name="Grigoriev I.V."/>
            <person name="Spatafora J.W."/>
        </authorList>
    </citation>
    <scope>NUCLEOTIDE SEQUENCE [LARGE SCALE GENOMIC DNA]</scope>
    <source>
        <strain evidence="1 2">AM-OR11-026</strain>
    </source>
</reference>